<feature type="compositionally biased region" description="Basic and acidic residues" evidence="1">
    <location>
        <begin position="1"/>
        <end position="10"/>
    </location>
</feature>
<keyword evidence="2" id="KW-0540">Nuclease</keyword>
<gene>
    <name evidence="2" type="ORF">Q8791_23695</name>
</gene>
<dbReference type="Gene3D" id="3.40.1800.10">
    <property type="entry name" value="His-Me finger endonucleases"/>
    <property type="match status" value="1"/>
</dbReference>
<accession>A0ABU7KDC3</accession>
<dbReference type="InterPro" id="IPR004211">
    <property type="entry name" value="Endonuclease_7"/>
</dbReference>
<feature type="region of interest" description="Disordered" evidence="1">
    <location>
        <begin position="1"/>
        <end position="23"/>
    </location>
</feature>
<organism evidence="2 3">
    <name type="scientific">Nocardiopsis codii</name>
    <dbReference type="NCBI Taxonomy" id="3065942"/>
    <lineage>
        <taxon>Bacteria</taxon>
        <taxon>Bacillati</taxon>
        <taxon>Actinomycetota</taxon>
        <taxon>Actinomycetes</taxon>
        <taxon>Streptosporangiales</taxon>
        <taxon>Nocardiopsidaceae</taxon>
        <taxon>Nocardiopsis</taxon>
    </lineage>
</organism>
<dbReference type="GO" id="GO:0004519">
    <property type="term" value="F:endonuclease activity"/>
    <property type="evidence" value="ECO:0007669"/>
    <property type="project" value="UniProtKB-KW"/>
</dbReference>
<proteinExistence type="predicted"/>
<keyword evidence="2" id="KW-0255">Endonuclease</keyword>
<evidence type="ECO:0000313" key="3">
    <source>
        <dbReference type="Proteomes" id="UP001356095"/>
    </source>
</evidence>
<dbReference type="Pfam" id="PF02945">
    <property type="entry name" value="Endonuclease_7"/>
    <property type="match status" value="1"/>
</dbReference>
<name>A0ABU7KDC3_9ACTN</name>
<comment type="caution">
    <text evidence="2">The sequence shown here is derived from an EMBL/GenBank/DDBJ whole genome shotgun (WGS) entry which is preliminary data.</text>
</comment>
<dbReference type="InterPro" id="IPR044925">
    <property type="entry name" value="His-Me_finger_sf"/>
</dbReference>
<keyword evidence="2" id="KW-0378">Hydrolase</keyword>
<keyword evidence="3" id="KW-1185">Reference proteome</keyword>
<dbReference type="EMBL" id="JAUZMY010000026">
    <property type="protein sequence ID" value="MEE2040224.1"/>
    <property type="molecule type" value="Genomic_DNA"/>
</dbReference>
<evidence type="ECO:0000313" key="2">
    <source>
        <dbReference type="EMBL" id="MEE2040224.1"/>
    </source>
</evidence>
<dbReference type="RefSeq" id="WP_330093993.1">
    <property type="nucleotide sequence ID" value="NZ_JAUZMY010000026.1"/>
</dbReference>
<sequence>MRYFEHRMRQPADPTLTPHGLDALSPDRQRTLLWRIARDFTRDEAAEHMPEWTARPCPVYPRGPSTYTGAVLGDDGRHHLWHENTGIVCTEEAAASPEGGPWAHKDTYVWKTAEKRLRQRTVSWQVQPAGEPVHADLVPWAERCWAQDSILRWPEWVDMSSPKTRERWRVAEQAGFGCSVCGGGGLAFMDHDPFTGLIRGMLCTHCNNNVDLCPHAEGCMWGEYLDDPPAVHLGLMYPRLANTRARTLERVALRGWDPGLFADVRAWRERNPGQGALW</sequence>
<reference evidence="2 3" key="1">
    <citation type="submission" date="2023-08" db="EMBL/GenBank/DDBJ databases">
        <authorList>
            <person name="Girao M."/>
            <person name="Carvalho M.F."/>
        </authorList>
    </citation>
    <scope>NUCLEOTIDE SEQUENCE [LARGE SCALE GENOMIC DNA]</scope>
    <source>
        <strain evidence="2 3">CT-R113</strain>
    </source>
</reference>
<protein>
    <submittedName>
        <fullName evidence="2">Endonuclease domain-containing protein</fullName>
    </submittedName>
</protein>
<dbReference type="Proteomes" id="UP001356095">
    <property type="component" value="Unassembled WGS sequence"/>
</dbReference>
<dbReference type="SUPFAM" id="SSF54060">
    <property type="entry name" value="His-Me finger endonucleases"/>
    <property type="match status" value="1"/>
</dbReference>
<dbReference type="InterPro" id="IPR038563">
    <property type="entry name" value="Endonuclease_7_sf"/>
</dbReference>
<evidence type="ECO:0000256" key="1">
    <source>
        <dbReference type="SAM" id="MobiDB-lite"/>
    </source>
</evidence>